<accession>A0A9W9FJ02</accession>
<keyword evidence="2" id="KW-1185">Reference proteome</keyword>
<dbReference type="EMBL" id="JAPQKH010000004">
    <property type="protein sequence ID" value="KAJ5101081.1"/>
    <property type="molecule type" value="Genomic_DNA"/>
</dbReference>
<sequence>MGRKCVTAEEGYTEPILLHPKALKSYSVSDSNRMKQLGHFFDHIGPEANVRISMVELADGVAFVTKEERAQISWTVDDGLV</sequence>
<organism evidence="1 2">
    <name type="scientific">Penicillium angulare</name>
    <dbReference type="NCBI Taxonomy" id="116970"/>
    <lineage>
        <taxon>Eukaryota</taxon>
        <taxon>Fungi</taxon>
        <taxon>Dikarya</taxon>
        <taxon>Ascomycota</taxon>
        <taxon>Pezizomycotina</taxon>
        <taxon>Eurotiomycetes</taxon>
        <taxon>Eurotiomycetidae</taxon>
        <taxon>Eurotiales</taxon>
        <taxon>Aspergillaceae</taxon>
        <taxon>Penicillium</taxon>
    </lineage>
</organism>
<name>A0A9W9FJ02_9EURO</name>
<proteinExistence type="predicted"/>
<dbReference type="AlphaFoldDB" id="A0A9W9FJ02"/>
<comment type="caution">
    <text evidence="1">The sequence shown here is derived from an EMBL/GenBank/DDBJ whole genome shotgun (WGS) entry which is preliminary data.</text>
</comment>
<dbReference type="Proteomes" id="UP001149165">
    <property type="component" value="Unassembled WGS sequence"/>
</dbReference>
<evidence type="ECO:0000313" key="1">
    <source>
        <dbReference type="EMBL" id="KAJ5101081.1"/>
    </source>
</evidence>
<reference evidence="1" key="2">
    <citation type="journal article" date="2023" name="IMA Fungus">
        <title>Comparative genomic study of the Penicillium genus elucidates a diverse pangenome and 15 lateral gene transfer events.</title>
        <authorList>
            <person name="Petersen C."/>
            <person name="Sorensen T."/>
            <person name="Nielsen M.R."/>
            <person name="Sondergaard T.E."/>
            <person name="Sorensen J.L."/>
            <person name="Fitzpatrick D.A."/>
            <person name="Frisvad J.C."/>
            <person name="Nielsen K.L."/>
        </authorList>
    </citation>
    <scope>NUCLEOTIDE SEQUENCE</scope>
    <source>
        <strain evidence="1">IBT 30069</strain>
    </source>
</reference>
<protein>
    <submittedName>
        <fullName evidence="1">Uncharacterized protein</fullName>
    </submittedName>
</protein>
<reference evidence="1" key="1">
    <citation type="submission" date="2022-11" db="EMBL/GenBank/DDBJ databases">
        <authorList>
            <person name="Petersen C."/>
        </authorList>
    </citation>
    <scope>NUCLEOTIDE SEQUENCE</scope>
    <source>
        <strain evidence="1">IBT 30069</strain>
    </source>
</reference>
<gene>
    <name evidence="1" type="ORF">N7456_007133</name>
</gene>
<evidence type="ECO:0000313" key="2">
    <source>
        <dbReference type="Proteomes" id="UP001149165"/>
    </source>
</evidence>